<accession>A0ABY7TEY2</accession>
<dbReference type="InterPro" id="IPR016181">
    <property type="entry name" value="Acyl_CoA_acyltransferase"/>
</dbReference>
<dbReference type="InterPro" id="IPR000182">
    <property type="entry name" value="GNAT_dom"/>
</dbReference>
<dbReference type="Proteomes" id="UP001216139">
    <property type="component" value="Chromosome"/>
</dbReference>
<gene>
    <name evidence="2" type="ORF">PQO05_10115</name>
</gene>
<dbReference type="RefSeq" id="WP_273632691.1">
    <property type="nucleotide sequence ID" value="NZ_CP117167.1"/>
</dbReference>
<evidence type="ECO:0000313" key="2">
    <source>
        <dbReference type="EMBL" id="WCT14288.1"/>
    </source>
</evidence>
<dbReference type="Pfam" id="PF08445">
    <property type="entry name" value="FR47"/>
    <property type="match status" value="1"/>
</dbReference>
<dbReference type="GO" id="GO:0016746">
    <property type="term" value="F:acyltransferase activity"/>
    <property type="evidence" value="ECO:0007669"/>
    <property type="project" value="UniProtKB-KW"/>
</dbReference>
<dbReference type="Gene3D" id="3.40.630.30">
    <property type="match status" value="1"/>
</dbReference>
<dbReference type="PROSITE" id="PS51186">
    <property type="entry name" value="GNAT"/>
    <property type="match status" value="1"/>
</dbReference>
<sequence>MRYILDNPAWNALNTGNRHFAVGAEKAKHFMKTVSRYAGMLTNSANNLDQLYESHNPGETIAVFSTSPLSAKNPFKEVNRIRVVQMLFEAPVPAPVEDVNLIKLTDEHIPAMLELTRLTQPGPFLSRTIDFGNYYGIFEGETLIAMAGQRLKPYPYTEISAVCCHPEHIGKGYASRLIKHQARLIREARSFAFLHVAKGNTKAIALYDKLGFNKRRDLDITILGKE</sequence>
<evidence type="ECO:0000259" key="1">
    <source>
        <dbReference type="PROSITE" id="PS51186"/>
    </source>
</evidence>
<name>A0ABY7TEY2_9SPHI</name>
<proteinExistence type="predicted"/>
<dbReference type="EC" id="2.3.1.-" evidence="2"/>
<organism evidence="2 3">
    <name type="scientific">Mucilaginibacter jinjuensis</name>
    <dbReference type="NCBI Taxonomy" id="1176721"/>
    <lineage>
        <taxon>Bacteria</taxon>
        <taxon>Pseudomonadati</taxon>
        <taxon>Bacteroidota</taxon>
        <taxon>Sphingobacteriia</taxon>
        <taxon>Sphingobacteriales</taxon>
        <taxon>Sphingobacteriaceae</taxon>
        <taxon>Mucilaginibacter</taxon>
    </lineage>
</organism>
<dbReference type="InterPro" id="IPR013653">
    <property type="entry name" value="GCN5-like_dom"/>
</dbReference>
<dbReference type="EMBL" id="CP117167">
    <property type="protein sequence ID" value="WCT14288.1"/>
    <property type="molecule type" value="Genomic_DNA"/>
</dbReference>
<protein>
    <submittedName>
        <fullName evidence="2">GNAT family N-acetyltransferase</fullName>
        <ecNumber evidence="2">2.3.1.-</ecNumber>
    </submittedName>
</protein>
<dbReference type="CDD" id="cd04301">
    <property type="entry name" value="NAT_SF"/>
    <property type="match status" value="1"/>
</dbReference>
<keyword evidence="2" id="KW-0808">Transferase</keyword>
<feature type="domain" description="N-acetyltransferase" evidence="1">
    <location>
        <begin position="99"/>
        <end position="226"/>
    </location>
</feature>
<evidence type="ECO:0000313" key="3">
    <source>
        <dbReference type="Proteomes" id="UP001216139"/>
    </source>
</evidence>
<keyword evidence="2" id="KW-0012">Acyltransferase</keyword>
<dbReference type="SUPFAM" id="SSF55729">
    <property type="entry name" value="Acyl-CoA N-acyltransferases (Nat)"/>
    <property type="match status" value="1"/>
</dbReference>
<reference evidence="2 3" key="1">
    <citation type="submission" date="2023-02" db="EMBL/GenBank/DDBJ databases">
        <title>Genome sequence of Mucilaginibacter jinjuensis strain KACC 16571.</title>
        <authorList>
            <person name="Kim S."/>
            <person name="Heo J."/>
            <person name="Kwon S.-W."/>
        </authorList>
    </citation>
    <scope>NUCLEOTIDE SEQUENCE [LARGE SCALE GENOMIC DNA]</scope>
    <source>
        <strain evidence="2 3">KACC 16571</strain>
    </source>
</reference>
<keyword evidence="3" id="KW-1185">Reference proteome</keyword>